<keyword evidence="1" id="KW-0472">Membrane</keyword>
<keyword evidence="4" id="KW-1185">Reference proteome</keyword>
<feature type="transmembrane region" description="Helical" evidence="1">
    <location>
        <begin position="33"/>
        <end position="55"/>
    </location>
</feature>
<dbReference type="PANTHER" id="PTHR34473:SF2">
    <property type="entry name" value="UPF0699 TRANSMEMBRANE PROTEIN YDBT"/>
    <property type="match status" value="1"/>
</dbReference>
<feature type="domain" description="YdbS-like PH" evidence="2">
    <location>
        <begin position="95"/>
        <end position="170"/>
    </location>
</feature>
<evidence type="ECO:0000313" key="4">
    <source>
        <dbReference type="Proteomes" id="UP000256561"/>
    </source>
</evidence>
<keyword evidence="1" id="KW-1133">Transmembrane helix</keyword>
<dbReference type="AlphaFoldDB" id="A0A3D8MFK7"/>
<dbReference type="OrthoDB" id="1750577at2"/>
<sequence length="183" mass="20842">MQDSVFSNATVSVDSLPSVASLPMQAVSPRYRWVNIALEIGLYAMLIVLVSLIRWQPWWRLPESFVWAYPYMLVCLAIMCIGFAVYHFYADPLVRFALRERDLVLQRGLIFTKQLCQPILRIQHIELKRGPIDRLAGMTRLQVFSAGGAGHTFEIPGLPDGQARKLRQFILEHKDQGAQTGQL</sequence>
<reference evidence="4" key="1">
    <citation type="submission" date="2018-08" db="EMBL/GenBank/DDBJ databases">
        <authorList>
            <person name="Zhang J."/>
            <person name="Du Z.-J."/>
        </authorList>
    </citation>
    <scope>NUCLEOTIDE SEQUENCE [LARGE SCALE GENOMIC DNA]</scope>
    <source>
        <strain evidence="4">KCTC 52655</strain>
    </source>
</reference>
<keyword evidence="1" id="KW-0812">Transmembrane</keyword>
<comment type="caution">
    <text evidence="3">The sequence shown here is derived from an EMBL/GenBank/DDBJ whole genome shotgun (WGS) entry which is preliminary data.</text>
</comment>
<dbReference type="Pfam" id="PF03703">
    <property type="entry name" value="bPH_2"/>
    <property type="match status" value="1"/>
</dbReference>
<dbReference type="PANTHER" id="PTHR34473">
    <property type="entry name" value="UPF0699 TRANSMEMBRANE PROTEIN YDBS"/>
    <property type="match status" value="1"/>
</dbReference>
<dbReference type="InterPro" id="IPR005182">
    <property type="entry name" value="YdbS-like_PH"/>
</dbReference>
<name>A0A3D8MFK7_9ALTE</name>
<gene>
    <name evidence="3" type="ORF">DXV75_00530</name>
</gene>
<dbReference type="Proteomes" id="UP000256561">
    <property type="component" value="Unassembled WGS sequence"/>
</dbReference>
<feature type="transmembrane region" description="Helical" evidence="1">
    <location>
        <begin position="67"/>
        <end position="89"/>
    </location>
</feature>
<organism evidence="3 4">
    <name type="scientific">Alteromonas aestuariivivens</name>
    <dbReference type="NCBI Taxonomy" id="1938339"/>
    <lineage>
        <taxon>Bacteria</taxon>
        <taxon>Pseudomonadati</taxon>
        <taxon>Pseudomonadota</taxon>
        <taxon>Gammaproteobacteria</taxon>
        <taxon>Alteromonadales</taxon>
        <taxon>Alteromonadaceae</taxon>
        <taxon>Alteromonas/Salinimonas group</taxon>
        <taxon>Alteromonas</taxon>
    </lineage>
</organism>
<evidence type="ECO:0000313" key="3">
    <source>
        <dbReference type="EMBL" id="RDV28988.1"/>
    </source>
</evidence>
<accession>A0A3D8MFK7</accession>
<dbReference type="RefSeq" id="WP_115591279.1">
    <property type="nucleotide sequence ID" value="NZ_QRHA01000001.1"/>
</dbReference>
<evidence type="ECO:0000256" key="1">
    <source>
        <dbReference type="SAM" id="Phobius"/>
    </source>
</evidence>
<protein>
    <recommendedName>
        <fullName evidence="2">YdbS-like PH domain-containing protein</fullName>
    </recommendedName>
</protein>
<evidence type="ECO:0000259" key="2">
    <source>
        <dbReference type="Pfam" id="PF03703"/>
    </source>
</evidence>
<proteinExistence type="predicted"/>
<dbReference type="EMBL" id="QRHA01000001">
    <property type="protein sequence ID" value="RDV28988.1"/>
    <property type="molecule type" value="Genomic_DNA"/>
</dbReference>